<keyword evidence="1" id="KW-0472">Membrane</keyword>
<sequence>SRDYQYDAIKKVMIYLWGGSYKSITELGKENYKQKLQIQQRFGTEENFIHQIPLPGRLSGVVHMATGTGKSYLIFAIAYLSLVMGLAKRVLVLGPSSTIIEQGLREKFKELKNKIEFNNKLPQRYRGKAINLLTDNDPIEDDSIVIENINAVYTFGSITDTLFKNTDEVLVLGDEIHHAYSHLKYADNRLVLDKEEGPEGKKSEARDERLWMKFLRENAKITRHIGFTGTPYNQNEYFADIIFNYSIKDATEEKYIKKINSIIRTETDEGDDRLTIDQRFEMVLKNHLENRNNYAYKAHSEKRRVKPITIFICPNIKNAQRRYDEFVTFLAGYEKKHRGAQGTDAEIIDRLRKKVICVVSKVSKSEYKQELDNIEETDPKKPGGSVEFIFAVNKLSEGWDVDNVFQIVPMEEKVFNSKLLISQVLGRGMRIPRKVPHAHIQQNYPVLTVTNHDKFADHIKQLVDSVTESDMYLSSSPLTDREQGRGAHNFTLFNLNYIPNIRFEKADRVDQGPPGKLILTPFEEQLGVKVIRTKDEKRYELARNFYTVDQIVYDIFNRFKYRTFEALHFDFGSVVVNDRYPEENEIRQVILDAMKQAGIKGDKLSEDNRKQIDNYFNQFLPRGKKNRVFENISGDLIPVDTSGMDRTGIRVSELERDRTAFLSEDYETEVGQANEFVLEYINELRGRPEDKQQLSLFKPEDFVDRKDEIIRTFVKGDTRPPYVVNTSKLKSPQNIVLVSHSPEKEFVFQLIDNSDYIASWIKSPDKNFYSIDYEYWKGGKDRVRRSFNPDFFIKIDLDEYISRLESEGKQDHLEELKKLQDEGVETLIKVVEIKSDEEQDEATPAKEDYAKAHFERVNKKLSALNLADIDRQYRGDAKQFYTFDLLTPNRYHKWISDLKTGELE</sequence>
<dbReference type="GO" id="GO:0016787">
    <property type="term" value="F:hydrolase activity"/>
    <property type="evidence" value="ECO:0007669"/>
    <property type="project" value="InterPro"/>
</dbReference>
<reference evidence="3 4" key="1">
    <citation type="submission" date="2020-08" db="EMBL/GenBank/DDBJ databases">
        <title>Bridging the membrane lipid divide: bacteria of the FCB group superphylum have the potential to synthesize archaeal ether lipids.</title>
        <authorList>
            <person name="Villanueva L."/>
            <person name="Von Meijenfeldt F.A.B."/>
            <person name="Westbye A.B."/>
            <person name="Yadav S."/>
            <person name="Hopmans E.C."/>
            <person name="Dutilh B.E."/>
            <person name="Sinninghe Damste J.S."/>
        </authorList>
    </citation>
    <scope>NUCLEOTIDE SEQUENCE [LARGE SCALE GENOMIC DNA]</scope>
    <source>
        <strain evidence="3">NIOZ-UU17</strain>
    </source>
</reference>
<proteinExistence type="predicted"/>
<dbReference type="GO" id="GO:0005829">
    <property type="term" value="C:cytosol"/>
    <property type="evidence" value="ECO:0007669"/>
    <property type="project" value="TreeGrafter"/>
</dbReference>
<dbReference type="AlphaFoldDB" id="A0A8J6P082"/>
<evidence type="ECO:0000256" key="1">
    <source>
        <dbReference type="SAM" id="Phobius"/>
    </source>
</evidence>
<keyword evidence="1" id="KW-1133">Transmembrane helix</keyword>
<dbReference type="InterPro" id="IPR050742">
    <property type="entry name" value="Helicase_Restrict-Modif_Enz"/>
</dbReference>
<dbReference type="Pfam" id="PF04851">
    <property type="entry name" value="ResIII"/>
    <property type="match status" value="1"/>
</dbReference>
<feature type="domain" description="Helicase/UvrB N-terminal" evidence="2">
    <location>
        <begin position="2"/>
        <end position="231"/>
    </location>
</feature>
<dbReference type="InterPro" id="IPR006935">
    <property type="entry name" value="Helicase/UvrB_N"/>
</dbReference>
<protein>
    <submittedName>
        <fullName evidence="3">DEAD/DEAH box helicase family protein</fullName>
    </submittedName>
</protein>
<feature type="transmembrane region" description="Helical" evidence="1">
    <location>
        <begin position="72"/>
        <end position="91"/>
    </location>
</feature>
<keyword evidence="3" id="KW-0547">Nucleotide-binding</keyword>
<comment type="caution">
    <text evidence="3">The sequence shown here is derived from an EMBL/GenBank/DDBJ whole genome shotgun (WGS) entry which is preliminary data.</text>
</comment>
<dbReference type="Proteomes" id="UP000605201">
    <property type="component" value="Unassembled WGS sequence"/>
</dbReference>
<dbReference type="SUPFAM" id="SSF52540">
    <property type="entry name" value="P-loop containing nucleoside triphosphate hydrolases"/>
    <property type="match status" value="2"/>
</dbReference>
<gene>
    <name evidence="3" type="ORF">H8D96_00525</name>
</gene>
<dbReference type="InterPro" id="IPR027417">
    <property type="entry name" value="P-loop_NTPase"/>
</dbReference>
<keyword evidence="3" id="KW-0067">ATP-binding</keyword>
<organism evidence="3 4">
    <name type="scientific">Candidatus Desulfatibia vada</name>
    <dbReference type="NCBI Taxonomy" id="2841696"/>
    <lineage>
        <taxon>Bacteria</taxon>
        <taxon>Pseudomonadati</taxon>
        <taxon>Thermodesulfobacteriota</taxon>
        <taxon>Desulfobacteria</taxon>
        <taxon>Desulfobacterales</taxon>
        <taxon>Desulfobacterales incertae sedis</taxon>
        <taxon>Candidatus Desulfatibia</taxon>
    </lineage>
</organism>
<dbReference type="GO" id="GO:0005524">
    <property type="term" value="F:ATP binding"/>
    <property type="evidence" value="ECO:0007669"/>
    <property type="project" value="InterPro"/>
</dbReference>
<keyword evidence="1" id="KW-0812">Transmembrane</keyword>
<keyword evidence="3" id="KW-0378">Hydrolase</keyword>
<dbReference type="Gene3D" id="3.40.50.300">
    <property type="entry name" value="P-loop containing nucleotide triphosphate hydrolases"/>
    <property type="match status" value="2"/>
</dbReference>
<dbReference type="EMBL" id="JACNIG010000031">
    <property type="protein sequence ID" value="MBC8430380.1"/>
    <property type="molecule type" value="Genomic_DNA"/>
</dbReference>
<keyword evidence="3" id="KW-0347">Helicase</keyword>
<dbReference type="PANTHER" id="PTHR47396:SF1">
    <property type="entry name" value="ATP-DEPENDENT HELICASE IRC3-RELATED"/>
    <property type="match status" value="1"/>
</dbReference>
<feature type="non-terminal residue" evidence="3">
    <location>
        <position position="1"/>
    </location>
</feature>
<evidence type="ECO:0000313" key="4">
    <source>
        <dbReference type="Proteomes" id="UP000605201"/>
    </source>
</evidence>
<name>A0A8J6P082_9BACT</name>
<evidence type="ECO:0000313" key="3">
    <source>
        <dbReference type="EMBL" id="MBC8430380.1"/>
    </source>
</evidence>
<dbReference type="GO" id="GO:0004386">
    <property type="term" value="F:helicase activity"/>
    <property type="evidence" value="ECO:0007669"/>
    <property type="project" value="UniProtKB-KW"/>
</dbReference>
<dbReference type="PANTHER" id="PTHR47396">
    <property type="entry name" value="TYPE I RESTRICTION ENZYME ECOKI R PROTEIN"/>
    <property type="match status" value="1"/>
</dbReference>
<accession>A0A8J6P082</accession>
<evidence type="ECO:0000259" key="2">
    <source>
        <dbReference type="Pfam" id="PF04851"/>
    </source>
</evidence>
<dbReference type="GO" id="GO:0003677">
    <property type="term" value="F:DNA binding"/>
    <property type="evidence" value="ECO:0007669"/>
    <property type="project" value="InterPro"/>
</dbReference>